<reference evidence="3 4" key="1">
    <citation type="submission" date="2019-12" db="EMBL/GenBank/DDBJ databases">
        <title>Novel species isolated from a subtropical stream in China.</title>
        <authorList>
            <person name="Lu H."/>
        </authorList>
    </citation>
    <scope>NUCLEOTIDE SEQUENCE [LARGE SCALE GENOMIC DNA]</scope>
    <source>
        <strain evidence="3 4">DS3</strain>
    </source>
</reference>
<dbReference type="Proteomes" id="UP000448575">
    <property type="component" value="Unassembled WGS sequence"/>
</dbReference>
<dbReference type="RefSeq" id="WP_161027725.1">
    <property type="nucleotide sequence ID" value="NZ_WWCJ01000020.1"/>
</dbReference>
<dbReference type="InterPro" id="IPR013424">
    <property type="entry name" value="Ice-binding_C"/>
</dbReference>
<proteinExistence type="predicted"/>
<protein>
    <submittedName>
        <fullName evidence="3">PEP-CTERM sorting domain-containing protein</fullName>
    </submittedName>
</protein>
<keyword evidence="1" id="KW-1133">Transmembrane helix</keyword>
<evidence type="ECO:0000256" key="2">
    <source>
        <dbReference type="SAM" id="SignalP"/>
    </source>
</evidence>
<sequence length="179" mass="17939">MEMRTLLPASALAALLAAAPAAQADDLTSNVNLGGSAGSQSAGFGVTHIELGSFTDIFNFSPSNGTFFVDASLVSIGFAPAADVTLTAAAINGYLMNLTGPGIFEYGFLTPTTIMGPLVLTVMGYVDTPGGVGPASASYSGTLNISAVPEPSAWLLLLAGLAVVGGSGLVNYRHGKPTI</sequence>
<keyword evidence="2" id="KW-0732">Signal</keyword>
<keyword evidence="1" id="KW-0472">Membrane</keyword>
<dbReference type="NCBIfam" id="TIGR02595">
    <property type="entry name" value="PEP_CTERM"/>
    <property type="match status" value="1"/>
</dbReference>
<feature type="transmembrane region" description="Helical" evidence="1">
    <location>
        <begin position="67"/>
        <end position="91"/>
    </location>
</feature>
<gene>
    <name evidence="3" type="ORF">GTP41_21980</name>
</gene>
<dbReference type="EMBL" id="WWCJ01000020">
    <property type="protein sequence ID" value="MYN04767.1"/>
    <property type="molecule type" value="Genomic_DNA"/>
</dbReference>
<keyword evidence="4" id="KW-1185">Reference proteome</keyword>
<dbReference type="NCBIfam" id="NF038126">
    <property type="entry name" value="PEP_CTERM_FxDxF"/>
    <property type="match status" value="1"/>
</dbReference>
<feature type="signal peptide" evidence="2">
    <location>
        <begin position="1"/>
        <end position="24"/>
    </location>
</feature>
<keyword evidence="1" id="KW-0812">Transmembrane</keyword>
<evidence type="ECO:0000313" key="3">
    <source>
        <dbReference type="EMBL" id="MYN04767.1"/>
    </source>
</evidence>
<feature type="chain" id="PRO_5026904027" evidence="2">
    <location>
        <begin position="25"/>
        <end position="179"/>
    </location>
</feature>
<organism evidence="3 4">
    <name type="scientific">Pseudoduganella guangdongensis</name>
    <dbReference type="NCBI Taxonomy" id="2692179"/>
    <lineage>
        <taxon>Bacteria</taxon>
        <taxon>Pseudomonadati</taxon>
        <taxon>Pseudomonadota</taxon>
        <taxon>Betaproteobacteria</taxon>
        <taxon>Burkholderiales</taxon>
        <taxon>Oxalobacteraceae</taxon>
        <taxon>Telluria group</taxon>
        <taxon>Pseudoduganella</taxon>
    </lineage>
</organism>
<feature type="transmembrane region" description="Helical" evidence="1">
    <location>
        <begin position="153"/>
        <end position="172"/>
    </location>
</feature>
<evidence type="ECO:0000256" key="1">
    <source>
        <dbReference type="SAM" id="Phobius"/>
    </source>
</evidence>
<accession>A0A6N9HNC3</accession>
<dbReference type="AlphaFoldDB" id="A0A6N9HNC3"/>
<name>A0A6N9HNC3_9BURK</name>
<feature type="transmembrane region" description="Helical" evidence="1">
    <location>
        <begin position="103"/>
        <end position="126"/>
    </location>
</feature>
<comment type="caution">
    <text evidence="3">The sequence shown here is derived from an EMBL/GenBank/DDBJ whole genome shotgun (WGS) entry which is preliminary data.</text>
</comment>
<evidence type="ECO:0000313" key="4">
    <source>
        <dbReference type="Proteomes" id="UP000448575"/>
    </source>
</evidence>